<dbReference type="CDD" id="cd01949">
    <property type="entry name" value="GGDEF"/>
    <property type="match status" value="1"/>
</dbReference>
<dbReference type="SMART" id="SM00267">
    <property type="entry name" value="GGDEF"/>
    <property type="match status" value="1"/>
</dbReference>
<evidence type="ECO:0000313" key="4">
    <source>
        <dbReference type="Proteomes" id="UP000051679"/>
    </source>
</evidence>
<dbReference type="Pfam" id="PF00990">
    <property type="entry name" value="GGDEF"/>
    <property type="match status" value="1"/>
</dbReference>
<feature type="transmembrane region" description="Helical" evidence="1">
    <location>
        <begin position="115"/>
        <end position="134"/>
    </location>
</feature>
<gene>
    <name evidence="3" type="ORF">FC18_GL001049</name>
</gene>
<dbReference type="Gene3D" id="3.30.70.270">
    <property type="match status" value="1"/>
</dbReference>
<feature type="transmembrane region" description="Helical" evidence="1">
    <location>
        <begin position="141"/>
        <end position="161"/>
    </location>
</feature>
<dbReference type="InterPro" id="IPR029787">
    <property type="entry name" value="Nucleotide_cyclase"/>
</dbReference>
<protein>
    <submittedName>
        <fullName evidence="3">Signal transduction diguanylate cyclase</fullName>
    </submittedName>
</protein>
<dbReference type="NCBIfam" id="TIGR00254">
    <property type="entry name" value="GGDEF"/>
    <property type="match status" value="1"/>
</dbReference>
<reference evidence="3 4" key="1">
    <citation type="journal article" date="2015" name="Genome Announc.">
        <title>Expanding the biotechnology potential of lactobacilli through comparative genomics of 213 strains and associated genera.</title>
        <authorList>
            <person name="Sun Z."/>
            <person name="Harris H.M."/>
            <person name="McCann A."/>
            <person name="Guo C."/>
            <person name="Argimon S."/>
            <person name="Zhang W."/>
            <person name="Yang X."/>
            <person name="Jeffery I.B."/>
            <person name="Cooney J.C."/>
            <person name="Kagawa T.F."/>
            <person name="Liu W."/>
            <person name="Song Y."/>
            <person name="Salvetti E."/>
            <person name="Wrobel A."/>
            <person name="Rasinkangas P."/>
            <person name="Parkhill J."/>
            <person name="Rea M.C."/>
            <person name="O'Sullivan O."/>
            <person name="Ritari J."/>
            <person name="Douillard F.P."/>
            <person name="Paul Ross R."/>
            <person name="Yang R."/>
            <person name="Briner A.E."/>
            <person name="Felis G.E."/>
            <person name="de Vos W.M."/>
            <person name="Barrangou R."/>
            <person name="Klaenhammer T.R."/>
            <person name="Caufield P.W."/>
            <person name="Cui Y."/>
            <person name="Zhang H."/>
            <person name="O'Toole P.W."/>
        </authorList>
    </citation>
    <scope>NUCLEOTIDE SEQUENCE [LARGE SCALE GENOMIC DNA]</scope>
    <source>
        <strain evidence="3 4">DSM 20505</strain>
    </source>
</reference>
<feature type="domain" description="GGDEF" evidence="2">
    <location>
        <begin position="236"/>
        <end position="372"/>
    </location>
</feature>
<dbReference type="EMBL" id="AYYO01000014">
    <property type="protein sequence ID" value="KRM55677.1"/>
    <property type="molecule type" value="Genomic_DNA"/>
</dbReference>
<keyword evidence="4" id="KW-1185">Reference proteome</keyword>
<dbReference type="PROSITE" id="PS50887">
    <property type="entry name" value="GGDEF"/>
    <property type="match status" value="1"/>
</dbReference>
<evidence type="ECO:0000313" key="3">
    <source>
        <dbReference type="EMBL" id="KRM55677.1"/>
    </source>
</evidence>
<proteinExistence type="predicted"/>
<dbReference type="OrthoDB" id="9759607at2"/>
<feature type="transmembrane region" description="Helical" evidence="1">
    <location>
        <begin position="45"/>
        <end position="63"/>
    </location>
</feature>
<evidence type="ECO:0000256" key="1">
    <source>
        <dbReference type="SAM" id="Phobius"/>
    </source>
</evidence>
<dbReference type="SUPFAM" id="SSF55073">
    <property type="entry name" value="Nucleotide cyclase"/>
    <property type="match status" value="1"/>
</dbReference>
<comment type="caution">
    <text evidence="3">The sequence shown here is derived from an EMBL/GenBank/DDBJ whole genome shotgun (WGS) entry which is preliminary data.</text>
</comment>
<keyword evidence="1" id="KW-1133">Transmembrane helix</keyword>
<name>A0A0R1ZL45_9LACO</name>
<dbReference type="Proteomes" id="UP000051679">
    <property type="component" value="Unassembled WGS sequence"/>
</dbReference>
<dbReference type="InterPro" id="IPR043128">
    <property type="entry name" value="Rev_trsase/Diguanyl_cyclase"/>
</dbReference>
<feature type="transmembrane region" description="Helical" evidence="1">
    <location>
        <begin position="6"/>
        <end position="24"/>
    </location>
</feature>
<dbReference type="PANTHER" id="PTHR45138">
    <property type="entry name" value="REGULATORY COMPONENTS OF SENSORY TRANSDUCTION SYSTEM"/>
    <property type="match status" value="1"/>
</dbReference>
<evidence type="ECO:0000259" key="2">
    <source>
        <dbReference type="PROSITE" id="PS50887"/>
    </source>
</evidence>
<dbReference type="AlphaFoldDB" id="A0A0R1ZL45"/>
<keyword evidence="1" id="KW-0472">Membrane</keyword>
<dbReference type="InterPro" id="IPR000160">
    <property type="entry name" value="GGDEF_dom"/>
</dbReference>
<feature type="transmembrane region" description="Helical" evidence="1">
    <location>
        <begin position="167"/>
        <end position="186"/>
    </location>
</feature>
<dbReference type="STRING" id="1291052.FC18_GL001049"/>
<dbReference type="InterPro" id="IPR050469">
    <property type="entry name" value="Diguanylate_Cyclase"/>
</dbReference>
<keyword evidence="1" id="KW-0812">Transmembrane</keyword>
<dbReference type="PANTHER" id="PTHR45138:SF9">
    <property type="entry name" value="DIGUANYLATE CYCLASE DGCM-RELATED"/>
    <property type="match status" value="1"/>
</dbReference>
<dbReference type="GO" id="GO:0052621">
    <property type="term" value="F:diguanylate cyclase activity"/>
    <property type="evidence" value="ECO:0007669"/>
    <property type="project" value="TreeGrafter"/>
</dbReference>
<sequence length="376" mass="43074">MLINYLGSIFLVVIAAIGFITVYTQIDYSTKQKARTNHTLSQARLDLPQTIFVCLVLLLLRYLDSGAQVYLHWVLINIRVIILVYANLLAPSLVDFIIVQILGVSLFYQTIMHHWWFAPLYIISCLIVYGARWYGPKLAKFGSAVIVVPPIIIGELFWLVTTLFVNAPVAIGITHAIAFFWAYLALRNFDQYQRKDQQVIARLTQEVQYDALTQVRNWQTFQNDFNARYAERKRGNQLALVAMDLDHFKDINDTRGHLMGNQALMMVGTQIKAHIHGYSEDYRFYRTGGEEFAMILPHTDLARATEIVTECEDMIRQMPVRFGGVEISITASFGLTMVRDSDSNPTTVFKRADHYLYMSKRGGRNQITVEGEKLAR</sequence>
<dbReference type="RefSeq" id="WP_054678226.1">
    <property type="nucleotide sequence ID" value="NZ_AYYO01000014.1"/>
</dbReference>
<organism evidence="3 4">
    <name type="scientific">Lacticaseibacillus sharpeae JCM 1186 = DSM 20505</name>
    <dbReference type="NCBI Taxonomy" id="1291052"/>
    <lineage>
        <taxon>Bacteria</taxon>
        <taxon>Bacillati</taxon>
        <taxon>Bacillota</taxon>
        <taxon>Bacilli</taxon>
        <taxon>Lactobacillales</taxon>
        <taxon>Lactobacillaceae</taxon>
        <taxon>Lacticaseibacillus</taxon>
    </lineage>
</organism>
<accession>A0A0R1ZL45</accession>
<dbReference type="PATRIC" id="fig|1291052.5.peg.1067"/>